<gene>
    <name evidence="2" type="ORF">MKW35_05715</name>
</gene>
<dbReference type="Proteomes" id="UP001156141">
    <property type="component" value="Unassembled WGS sequence"/>
</dbReference>
<dbReference type="RefSeq" id="WP_240572426.1">
    <property type="nucleotide sequence ID" value="NZ_CP136709.1"/>
</dbReference>
<evidence type="ECO:0000313" key="2">
    <source>
        <dbReference type="EMBL" id="MCH4552109.1"/>
    </source>
</evidence>
<protein>
    <submittedName>
        <fullName evidence="2">Sulfotransferase</fullName>
    </submittedName>
</protein>
<dbReference type="PANTHER" id="PTHR12788:SF10">
    <property type="entry name" value="PROTEIN-TYROSINE SULFOTRANSFERASE"/>
    <property type="match status" value="1"/>
</dbReference>
<dbReference type="Gene3D" id="3.40.50.300">
    <property type="entry name" value="P-loop containing nucleotide triphosphate hydrolases"/>
    <property type="match status" value="1"/>
</dbReference>
<dbReference type="EMBL" id="JAKVQD010000001">
    <property type="protein sequence ID" value="MCH4552109.1"/>
    <property type="molecule type" value="Genomic_DNA"/>
</dbReference>
<sequence>MTNPIFVFSLPRSGSTLLQRVLMTHPDICSVAEPWILLPFLYSRKKKGVLAEFSQLGSKKAIDDFINNLPNKDEDYNKELGCFIKKLYEMQCSNGEVYFLDKTPRYHLIIPEIVELFPKAKFIFLFRNPIHVMTSIMETWCDGGFYGLFSYKIDLNRGVPNLANGYLKIKDKALAISYEELIQDSENTTKIICKYLDLNFDPNMLENFSRQKTKGRMGDPIGVKRYSKIEKDSLQKWKRVLNNRYRINVMKKYIISLNNEDLIIHGYDKNLLLEELAKLKPKRIISVKDWFYVLIGNFILKYKLNIFFGRETGKLTKNKYFS</sequence>
<dbReference type="Pfam" id="PF13469">
    <property type="entry name" value="Sulfotransfer_3"/>
    <property type="match status" value="1"/>
</dbReference>
<dbReference type="PANTHER" id="PTHR12788">
    <property type="entry name" value="PROTEIN-TYROSINE SULFOTRANSFERASE 2"/>
    <property type="match status" value="1"/>
</dbReference>
<keyword evidence="3" id="KW-1185">Reference proteome</keyword>
<dbReference type="InterPro" id="IPR026634">
    <property type="entry name" value="TPST-like"/>
</dbReference>
<evidence type="ECO:0000256" key="1">
    <source>
        <dbReference type="ARBA" id="ARBA00022679"/>
    </source>
</evidence>
<proteinExistence type="predicted"/>
<organism evidence="2 3">
    <name type="scientific">Aestuariibaculum lutulentum</name>
    <dbReference type="NCBI Taxonomy" id="2920935"/>
    <lineage>
        <taxon>Bacteria</taxon>
        <taxon>Pseudomonadati</taxon>
        <taxon>Bacteroidota</taxon>
        <taxon>Flavobacteriia</taxon>
        <taxon>Flavobacteriales</taxon>
        <taxon>Flavobacteriaceae</taxon>
    </lineage>
</organism>
<name>A0ABS9RIW6_9FLAO</name>
<accession>A0ABS9RIW6</accession>
<dbReference type="SUPFAM" id="SSF52540">
    <property type="entry name" value="P-loop containing nucleoside triphosphate hydrolases"/>
    <property type="match status" value="1"/>
</dbReference>
<keyword evidence="1" id="KW-0808">Transferase</keyword>
<evidence type="ECO:0000313" key="3">
    <source>
        <dbReference type="Proteomes" id="UP001156141"/>
    </source>
</evidence>
<comment type="caution">
    <text evidence="2">The sequence shown here is derived from an EMBL/GenBank/DDBJ whole genome shotgun (WGS) entry which is preliminary data.</text>
</comment>
<reference evidence="2" key="1">
    <citation type="submission" date="2022-02" db="EMBL/GenBank/DDBJ databases">
        <title>Aestuariibaculum sp., a marine bacterium isolated from sediment in Guangxi.</title>
        <authorList>
            <person name="Ying J."/>
        </authorList>
    </citation>
    <scope>NUCLEOTIDE SEQUENCE</scope>
    <source>
        <strain evidence="2">L182</strain>
    </source>
</reference>
<dbReference type="InterPro" id="IPR027417">
    <property type="entry name" value="P-loop_NTPase"/>
</dbReference>